<dbReference type="SUPFAM" id="SSF52833">
    <property type="entry name" value="Thioredoxin-like"/>
    <property type="match status" value="1"/>
</dbReference>
<dbReference type="Gene3D" id="3.40.30.10">
    <property type="entry name" value="Glutaredoxin"/>
    <property type="match status" value="1"/>
</dbReference>
<evidence type="ECO:0000256" key="5">
    <source>
        <dbReference type="SAM" id="MobiDB-lite"/>
    </source>
</evidence>
<organism evidence="8">
    <name type="scientific">Schistocephalus solidus</name>
    <name type="common">Tapeworm</name>
    <dbReference type="NCBI Taxonomy" id="70667"/>
    <lineage>
        <taxon>Eukaryota</taxon>
        <taxon>Metazoa</taxon>
        <taxon>Spiralia</taxon>
        <taxon>Lophotrochozoa</taxon>
        <taxon>Platyhelminthes</taxon>
        <taxon>Cestoda</taxon>
        <taxon>Eucestoda</taxon>
        <taxon>Diphyllobothriidea</taxon>
        <taxon>Diphyllobothriidae</taxon>
        <taxon>Schistocephalus</taxon>
    </lineage>
</organism>
<dbReference type="AlphaFoldDB" id="A0A0X3PAE8"/>
<dbReference type="InterPro" id="IPR052250">
    <property type="entry name" value="PDI_TMX3"/>
</dbReference>
<evidence type="ECO:0000256" key="2">
    <source>
        <dbReference type="ARBA" id="ARBA00022692"/>
    </source>
</evidence>
<gene>
    <name evidence="8" type="primary">TMX3</name>
    <name evidence="8" type="ORF">TR153117</name>
</gene>
<accession>A0A0X3PAE8</accession>
<evidence type="ECO:0000256" key="4">
    <source>
        <dbReference type="ARBA" id="ARBA00023136"/>
    </source>
</evidence>
<evidence type="ECO:0000259" key="7">
    <source>
        <dbReference type="PROSITE" id="PS51352"/>
    </source>
</evidence>
<keyword evidence="8" id="KW-0413">Isomerase</keyword>
<dbReference type="GO" id="GO:0016020">
    <property type="term" value="C:membrane"/>
    <property type="evidence" value="ECO:0007669"/>
    <property type="project" value="UniProtKB-SubCell"/>
</dbReference>
<protein>
    <submittedName>
        <fullName evidence="8">Protein disulfide-isomerase TMX3</fullName>
    </submittedName>
</protein>
<dbReference type="PANTHER" id="PTHR46426">
    <property type="entry name" value="PROTEIN DISULFIDE-ISOMERASE TMX3"/>
    <property type="match status" value="1"/>
</dbReference>
<reference evidence="8" key="1">
    <citation type="submission" date="2016-01" db="EMBL/GenBank/DDBJ databases">
        <title>Reference transcriptome for the parasite Schistocephalus solidus: insights into the molecular evolution of parasitism.</title>
        <authorList>
            <person name="Hebert F.O."/>
            <person name="Grambauer S."/>
            <person name="Barber I."/>
            <person name="Landry C.R."/>
            <person name="Aubin-Horth N."/>
        </authorList>
    </citation>
    <scope>NUCLEOTIDE SEQUENCE</scope>
</reference>
<feature type="chain" id="PRO_5007050980" evidence="6">
    <location>
        <begin position="23"/>
        <end position="507"/>
    </location>
</feature>
<evidence type="ECO:0000256" key="3">
    <source>
        <dbReference type="ARBA" id="ARBA00022989"/>
    </source>
</evidence>
<dbReference type="InterPro" id="IPR036249">
    <property type="entry name" value="Thioredoxin-like_sf"/>
</dbReference>
<name>A0A0X3PAE8_SCHSO</name>
<dbReference type="GO" id="GO:0005783">
    <property type="term" value="C:endoplasmic reticulum"/>
    <property type="evidence" value="ECO:0007669"/>
    <property type="project" value="TreeGrafter"/>
</dbReference>
<proteinExistence type="predicted"/>
<keyword evidence="4" id="KW-0472">Membrane</keyword>
<evidence type="ECO:0000256" key="6">
    <source>
        <dbReference type="SAM" id="SignalP"/>
    </source>
</evidence>
<dbReference type="Pfam" id="PF00085">
    <property type="entry name" value="Thioredoxin"/>
    <property type="match status" value="1"/>
</dbReference>
<dbReference type="InterPro" id="IPR013766">
    <property type="entry name" value="Thioredoxin_domain"/>
</dbReference>
<keyword evidence="3" id="KW-1133">Transmembrane helix</keyword>
<sequence length="507" mass="56883">MYLNLLPILSLFIASFWASTAAYPVIELTSESISKVHTGLWLLKFYAPWCSFCRQLEPVYHEVALTLSRILPEVHVARIDVPANPAVSADFGIRGYPTIIFLHNGHRYPYQGERAADDLVKFVIRASGPAVKKLGSQEELGKELQVHKDEALFVFSGSTKSALWEAYNKVADELRLQVSFVALEKDVSPEPVSASLRVFKDGIHFSFKPQADADDLREEVRRWVLLERHPAFQRISALGIRRLVAEINLVSSAQSLSLVVFVLSPDETDVASHRLKTIGSSLASDRSDSLLQHFRFVWCSDVDSVSRLVMTSLQPPNLFVYGPEDIFALHPLYNSIKELRELTAVEVRNFLKAVASGEVRTYGGSGIFARLKRASYEFTSGVLDLVYNSPVLALLVFGFPLGCLSCLCYCICWGSFEDDPEAVEFRARSRRFELPYQLLPEEQGQKAAEMTKESNESRSQPLNPERLLADAHLCRRSPTNTTFLGPVPSQSTIASRRNAYMESKKKL</sequence>
<comment type="subcellular location">
    <subcellularLocation>
        <location evidence="1">Membrane</location>
        <topology evidence="1">Single-pass membrane protein</topology>
    </subcellularLocation>
</comment>
<dbReference type="PROSITE" id="PS51352">
    <property type="entry name" value="THIOREDOXIN_2"/>
    <property type="match status" value="1"/>
</dbReference>
<keyword evidence="2" id="KW-0812">Transmembrane</keyword>
<dbReference type="PANTHER" id="PTHR46426:SF1">
    <property type="entry name" value="PROTEIN DISULFIDE-ISOMERASE TMX3"/>
    <property type="match status" value="1"/>
</dbReference>
<feature type="signal peptide" evidence="6">
    <location>
        <begin position="1"/>
        <end position="22"/>
    </location>
</feature>
<dbReference type="EMBL" id="GEEE01014552">
    <property type="protein sequence ID" value="JAP48673.1"/>
    <property type="molecule type" value="Transcribed_RNA"/>
</dbReference>
<evidence type="ECO:0000256" key="1">
    <source>
        <dbReference type="ARBA" id="ARBA00004167"/>
    </source>
</evidence>
<feature type="domain" description="Thioredoxin" evidence="7">
    <location>
        <begin position="7"/>
        <end position="128"/>
    </location>
</feature>
<keyword evidence="6" id="KW-0732">Signal</keyword>
<evidence type="ECO:0000313" key="8">
    <source>
        <dbReference type="EMBL" id="JAP48673.1"/>
    </source>
</evidence>
<dbReference type="GO" id="GO:0016853">
    <property type="term" value="F:isomerase activity"/>
    <property type="evidence" value="ECO:0007669"/>
    <property type="project" value="UniProtKB-KW"/>
</dbReference>
<feature type="region of interest" description="Disordered" evidence="5">
    <location>
        <begin position="443"/>
        <end position="464"/>
    </location>
</feature>